<feature type="signal peptide" evidence="1">
    <location>
        <begin position="1"/>
        <end position="19"/>
    </location>
</feature>
<name>A0A8H6JP16_9PEZI</name>
<keyword evidence="3" id="KW-1185">Reference proteome</keyword>
<dbReference type="AlphaFoldDB" id="A0A8H6JP16"/>
<accession>A0A8H6JP16</accession>
<evidence type="ECO:0000313" key="2">
    <source>
        <dbReference type="EMBL" id="KAF6816083.1"/>
    </source>
</evidence>
<proteinExistence type="predicted"/>
<gene>
    <name evidence="2" type="ORF">CSOJ01_03146</name>
</gene>
<organism evidence="2 3">
    <name type="scientific">Colletotrichum sojae</name>
    <dbReference type="NCBI Taxonomy" id="2175907"/>
    <lineage>
        <taxon>Eukaryota</taxon>
        <taxon>Fungi</taxon>
        <taxon>Dikarya</taxon>
        <taxon>Ascomycota</taxon>
        <taxon>Pezizomycotina</taxon>
        <taxon>Sordariomycetes</taxon>
        <taxon>Hypocreomycetidae</taxon>
        <taxon>Glomerellales</taxon>
        <taxon>Glomerellaceae</taxon>
        <taxon>Colletotrichum</taxon>
        <taxon>Colletotrichum orchidearum species complex</taxon>
    </lineage>
</organism>
<protein>
    <recommendedName>
        <fullName evidence="4">EC2 protein</fullName>
    </recommendedName>
</protein>
<reference evidence="2 3" key="1">
    <citation type="journal article" date="2020" name="Phytopathology">
        <title>Genome Sequence Resources of Colletotrichum truncatum, C. plurivorum, C. musicola, and C. sojae: Four Species Pathogenic to Soybean (Glycine max).</title>
        <authorList>
            <person name="Rogerio F."/>
            <person name="Boufleur T.R."/>
            <person name="Ciampi-Guillardi M."/>
            <person name="Sukno S.A."/>
            <person name="Thon M.R."/>
            <person name="Massola Junior N.S."/>
            <person name="Baroncelli R."/>
        </authorList>
    </citation>
    <scope>NUCLEOTIDE SEQUENCE [LARGE SCALE GENOMIC DNA]</scope>
    <source>
        <strain evidence="2 3">LFN0009</strain>
    </source>
</reference>
<evidence type="ECO:0000313" key="3">
    <source>
        <dbReference type="Proteomes" id="UP000652219"/>
    </source>
</evidence>
<dbReference type="Proteomes" id="UP000652219">
    <property type="component" value="Unassembled WGS sequence"/>
</dbReference>
<keyword evidence="1" id="KW-0732">Signal</keyword>
<evidence type="ECO:0000256" key="1">
    <source>
        <dbReference type="SAM" id="SignalP"/>
    </source>
</evidence>
<evidence type="ECO:0008006" key="4">
    <source>
        <dbReference type="Google" id="ProtNLM"/>
    </source>
</evidence>
<feature type="chain" id="PRO_5034731166" description="EC2 protein" evidence="1">
    <location>
        <begin position="20"/>
        <end position="200"/>
    </location>
</feature>
<sequence length="200" mass="23698">MHYTTIFVAALAAFTSVSALPAEADRDRDRDRDDIFRRGDCRSDRDDLYCGRGINEYSRYDSSSRYCRNDNVNKLFCAYRNQQEFIRQLAEEWTRIERCALDEYWDIGERRCECYRRRDRDGDRGRDGDRDGDRGRTRDAPDCKNGDIAFCARSEDEIITFQRENILCTRGNGNYVFCASTERGRAREKARDHFRKERNN</sequence>
<comment type="caution">
    <text evidence="2">The sequence shown here is derived from an EMBL/GenBank/DDBJ whole genome shotgun (WGS) entry which is preliminary data.</text>
</comment>
<dbReference type="EMBL" id="WIGN01000030">
    <property type="protein sequence ID" value="KAF6816083.1"/>
    <property type="molecule type" value="Genomic_DNA"/>
</dbReference>